<comment type="caution">
    <text evidence="1">The sequence shown here is derived from an EMBL/GenBank/DDBJ whole genome shotgun (WGS) entry which is preliminary data.</text>
</comment>
<dbReference type="Proteomes" id="UP000009872">
    <property type="component" value="Unassembled WGS sequence"/>
</dbReference>
<reference evidence="1 2" key="1">
    <citation type="submission" date="2012-09" db="EMBL/GenBank/DDBJ databases">
        <title>The Genome Sequence of Bacteroides oleiciplenus YIT 12058.</title>
        <authorList>
            <consortium name="The Broad Institute Genome Sequencing Platform"/>
            <person name="Earl A."/>
            <person name="Ward D."/>
            <person name="Feldgarden M."/>
            <person name="Gevers D."/>
            <person name="Morotomi M."/>
            <person name="Walker B."/>
            <person name="Young S.K."/>
            <person name="Zeng Q."/>
            <person name="Gargeya S."/>
            <person name="Fitzgerald M."/>
            <person name="Haas B."/>
            <person name="Abouelleil A."/>
            <person name="Alvarado L."/>
            <person name="Arachchi H.M."/>
            <person name="Berlin A.M."/>
            <person name="Chapman S.B."/>
            <person name="Goldberg J."/>
            <person name="Griggs A."/>
            <person name="Gujja S."/>
            <person name="Hansen M."/>
            <person name="Howarth C."/>
            <person name="Imamovic A."/>
            <person name="Larimer J."/>
            <person name="McCowen C."/>
            <person name="Montmayeur A."/>
            <person name="Murphy C."/>
            <person name="Neiman D."/>
            <person name="Pearson M."/>
            <person name="Priest M."/>
            <person name="Roberts A."/>
            <person name="Saif S."/>
            <person name="Shea T."/>
            <person name="Sisk P."/>
            <person name="Sykes S."/>
            <person name="Wortman J."/>
            <person name="Nusbaum C."/>
            <person name="Birren B."/>
        </authorList>
    </citation>
    <scope>NUCLEOTIDE SEQUENCE [LARGE SCALE GENOMIC DNA]</scope>
    <source>
        <strain evidence="1 2">YIT 12058</strain>
    </source>
</reference>
<sequence length="70" mass="8299">MKATPTHERPKVINLTDFNQKHRFQICLLQSFYYLCLSCNRTMLSLSEKNFSDVEPWSGISRNTTVFFTY</sequence>
<dbReference type="AlphaFoldDB" id="K9EDX4"/>
<name>K9EDX4_9BACE</name>
<accession>K9EDX4</accession>
<evidence type="ECO:0000313" key="1">
    <source>
        <dbReference type="EMBL" id="EKU87320.1"/>
    </source>
</evidence>
<protein>
    <submittedName>
        <fullName evidence="1">Uncharacterized protein</fullName>
    </submittedName>
</protein>
<dbReference type="EMBL" id="ADLF01000029">
    <property type="protein sequence ID" value="EKU87320.1"/>
    <property type="molecule type" value="Genomic_DNA"/>
</dbReference>
<proteinExistence type="predicted"/>
<evidence type="ECO:0000313" key="2">
    <source>
        <dbReference type="Proteomes" id="UP000009872"/>
    </source>
</evidence>
<dbReference type="HOGENOM" id="CLU_2749386_0_0_10"/>
<keyword evidence="2" id="KW-1185">Reference proteome</keyword>
<gene>
    <name evidence="1" type="ORF">HMPREF9447_05509</name>
</gene>
<organism evidence="1 2">
    <name type="scientific">Bacteroides oleiciplenus YIT 12058</name>
    <dbReference type="NCBI Taxonomy" id="742727"/>
    <lineage>
        <taxon>Bacteria</taxon>
        <taxon>Pseudomonadati</taxon>
        <taxon>Bacteroidota</taxon>
        <taxon>Bacteroidia</taxon>
        <taxon>Bacteroidales</taxon>
        <taxon>Bacteroidaceae</taxon>
        <taxon>Bacteroides</taxon>
    </lineage>
</organism>
<dbReference type="STRING" id="742727.HMPREF9447_05509"/>